<feature type="transmembrane region" description="Helical" evidence="7">
    <location>
        <begin position="327"/>
        <end position="350"/>
    </location>
</feature>
<dbReference type="SUPFAM" id="SSF103473">
    <property type="entry name" value="MFS general substrate transporter"/>
    <property type="match status" value="1"/>
</dbReference>
<dbReference type="Gene3D" id="1.20.1250.20">
    <property type="entry name" value="MFS general substrate transporter like domains"/>
    <property type="match status" value="1"/>
</dbReference>
<dbReference type="Proteomes" id="UP000286931">
    <property type="component" value="Unassembled WGS sequence"/>
</dbReference>
<dbReference type="InterPro" id="IPR011701">
    <property type="entry name" value="MFS"/>
</dbReference>
<evidence type="ECO:0000256" key="6">
    <source>
        <dbReference type="SAM" id="MobiDB-lite"/>
    </source>
</evidence>
<name>A0A401YT31_9ACTN</name>
<dbReference type="InterPro" id="IPR050189">
    <property type="entry name" value="MFS_Efflux_Transporters"/>
</dbReference>
<feature type="transmembrane region" description="Helical" evidence="7">
    <location>
        <begin position="272"/>
        <end position="295"/>
    </location>
</feature>
<evidence type="ECO:0000256" key="4">
    <source>
        <dbReference type="ARBA" id="ARBA00022989"/>
    </source>
</evidence>
<dbReference type="GO" id="GO:0005886">
    <property type="term" value="C:plasma membrane"/>
    <property type="evidence" value="ECO:0007669"/>
    <property type="project" value="UniProtKB-SubCell"/>
</dbReference>
<proteinExistence type="predicted"/>
<feature type="transmembrane region" description="Helical" evidence="7">
    <location>
        <begin position="196"/>
        <end position="218"/>
    </location>
</feature>
<evidence type="ECO:0000313" key="9">
    <source>
        <dbReference type="EMBL" id="GCD97761.1"/>
    </source>
</evidence>
<feature type="transmembrane region" description="Helical" evidence="7">
    <location>
        <begin position="75"/>
        <end position="97"/>
    </location>
</feature>
<feature type="region of interest" description="Disordered" evidence="6">
    <location>
        <begin position="1"/>
        <end position="30"/>
    </location>
</feature>
<dbReference type="InterPro" id="IPR036259">
    <property type="entry name" value="MFS_trans_sf"/>
</dbReference>
<feature type="transmembrane region" description="Helical" evidence="7">
    <location>
        <begin position="238"/>
        <end position="260"/>
    </location>
</feature>
<dbReference type="AlphaFoldDB" id="A0A401YT31"/>
<evidence type="ECO:0000256" key="5">
    <source>
        <dbReference type="ARBA" id="ARBA00023136"/>
    </source>
</evidence>
<dbReference type="GO" id="GO:0022857">
    <property type="term" value="F:transmembrane transporter activity"/>
    <property type="evidence" value="ECO:0007669"/>
    <property type="project" value="InterPro"/>
</dbReference>
<dbReference type="EMBL" id="BIFH01000025">
    <property type="protein sequence ID" value="GCD97761.1"/>
    <property type="molecule type" value="Genomic_DNA"/>
</dbReference>
<accession>A0A401YT31</accession>
<keyword evidence="4 7" id="KW-1133">Transmembrane helix</keyword>
<feature type="domain" description="Major facilitator superfamily (MFS) profile" evidence="8">
    <location>
        <begin position="41"/>
        <end position="412"/>
    </location>
</feature>
<gene>
    <name evidence="9" type="ORF">EHYA_05457</name>
</gene>
<reference evidence="9 10" key="1">
    <citation type="submission" date="2018-12" db="EMBL/GenBank/DDBJ databases">
        <title>Draft genome sequence of Embleya hyalina NBRC 13850T.</title>
        <authorList>
            <person name="Komaki H."/>
            <person name="Hosoyama A."/>
            <person name="Kimura A."/>
            <person name="Ichikawa N."/>
            <person name="Tamura T."/>
        </authorList>
    </citation>
    <scope>NUCLEOTIDE SEQUENCE [LARGE SCALE GENOMIC DNA]</scope>
    <source>
        <strain evidence="9 10">NBRC 13850</strain>
    </source>
</reference>
<feature type="compositionally biased region" description="Low complexity" evidence="6">
    <location>
        <begin position="7"/>
        <end position="30"/>
    </location>
</feature>
<dbReference type="PROSITE" id="PS50850">
    <property type="entry name" value="MFS"/>
    <property type="match status" value="1"/>
</dbReference>
<protein>
    <submittedName>
        <fullName evidence="9">MFS transporter</fullName>
    </submittedName>
</protein>
<organism evidence="9 10">
    <name type="scientific">Embleya hyalina</name>
    <dbReference type="NCBI Taxonomy" id="516124"/>
    <lineage>
        <taxon>Bacteria</taxon>
        <taxon>Bacillati</taxon>
        <taxon>Actinomycetota</taxon>
        <taxon>Actinomycetes</taxon>
        <taxon>Kitasatosporales</taxon>
        <taxon>Streptomycetaceae</taxon>
        <taxon>Embleya</taxon>
    </lineage>
</organism>
<feature type="transmembrane region" description="Helical" evidence="7">
    <location>
        <begin position="109"/>
        <end position="130"/>
    </location>
</feature>
<evidence type="ECO:0000256" key="1">
    <source>
        <dbReference type="ARBA" id="ARBA00004651"/>
    </source>
</evidence>
<dbReference type="Pfam" id="PF07690">
    <property type="entry name" value="MFS_1"/>
    <property type="match status" value="1"/>
</dbReference>
<dbReference type="PANTHER" id="PTHR43124:SF3">
    <property type="entry name" value="CHLORAMPHENICOL EFFLUX PUMP RV0191"/>
    <property type="match status" value="1"/>
</dbReference>
<feature type="transmembrane region" description="Helical" evidence="7">
    <location>
        <begin position="37"/>
        <end position="55"/>
    </location>
</feature>
<sequence>MSRESEPSSTSAIETTASTDTATSTDSATSAIPEPGWPLGGLLTLSAAVFVALTTEMLPSGLLPTTARDLGVSEVAAGFLVTAFAYAMALGAIPLTAAIRHWPRRPSMVATLVGFAVVNVATACSGSYPLTLVARAVGGLLAGVFWSMAAAYAVRMVAPERVGRAVAMVFAGQAAALTIGIPLGTAAGSAVGWRTAFAGLAALALLLAVLAAHTLPALPGDRSSVRAGVVDVLRIPGVMVVAGTTTVVMLGHFALYTYVARQLERAGLGESAVGWVLLAYGVFGAMGVGAAAVLVDRRPRGALLAALGVMTAGVLVLALSGRNPVPAVAAVAAWGLAFGALPTLLHAAVVRAAPATPETADSVLNSGFNIGVGTGAFLGGRILATAGIAAVPWTALALVAAGAGMAVAARRTGFPELSKEPAD</sequence>
<keyword evidence="2" id="KW-1003">Cell membrane</keyword>
<keyword evidence="5 7" id="KW-0472">Membrane</keyword>
<feature type="transmembrane region" description="Helical" evidence="7">
    <location>
        <begin position="302"/>
        <end position="321"/>
    </location>
</feature>
<evidence type="ECO:0000313" key="10">
    <source>
        <dbReference type="Proteomes" id="UP000286931"/>
    </source>
</evidence>
<dbReference type="PANTHER" id="PTHR43124">
    <property type="entry name" value="PURINE EFFLUX PUMP PBUE"/>
    <property type="match status" value="1"/>
</dbReference>
<keyword evidence="10" id="KW-1185">Reference proteome</keyword>
<comment type="subcellular location">
    <subcellularLocation>
        <location evidence="1">Cell membrane</location>
        <topology evidence="1">Multi-pass membrane protein</topology>
    </subcellularLocation>
</comment>
<dbReference type="CDD" id="cd17324">
    <property type="entry name" value="MFS_NepI_like"/>
    <property type="match status" value="1"/>
</dbReference>
<evidence type="ECO:0000256" key="2">
    <source>
        <dbReference type="ARBA" id="ARBA00022475"/>
    </source>
</evidence>
<evidence type="ECO:0000259" key="8">
    <source>
        <dbReference type="PROSITE" id="PS50850"/>
    </source>
</evidence>
<feature type="transmembrane region" description="Helical" evidence="7">
    <location>
        <begin position="136"/>
        <end position="154"/>
    </location>
</feature>
<comment type="caution">
    <text evidence="9">The sequence shown here is derived from an EMBL/GenBank/DDBJ whole genome shotgun (WGS) entry which is preliminary data.</text>
</comment>
<evidence type="ECO:0000256" key="3">
    <source>
        <dbReference type="ARBA" id="ARBA00022692"/>
    </source>
</evidence>
<dbReference type="InterPro" id="IPR020846">
    <property type="entry name" value="MFS_dom"/>
</dbReference>
<feature type="transmembrane region" description="Helical" evidence="7">
    <location>
        <begin position="390"/>
        <end position="409"/>
    </location>
</feature>
<feature type="transmembrane region" description="Helical" evidence="7">
    <location>
        <begin position="166"/>
        <end position="184"/>
    </location>
</feature>
<keyword evidence="3 7" id="KW-0812">Transmembrane</keyword>
<evidence type="ECO:0000256" key="7">
    <source>
        <dbReference type="SAM" id="Phobius"/>
    </source>
</evidence>